<dbReference type="InterPro" id="IPR006909">
    <property type="entry name" value="Rad21/Rec8_C_eu"/>
</dbReference>
<dbReference type="CTD" id="678633"/>
<dbReference type="Pfam" id="PF04824">
    <property type="entry name" value="Rad21_Rec8"/>
    <property type="match status" value="1"/>
</dbReference>
<dbReference type="GO" id="GO:0003682">
    <property type="term" value="F:chromatin binding"/>
    <property type="evidence" value="ECO:0007669"/>
    <property type="project" value="TreeGrafter"/>
</dbReference>
<dbReference type="InterPro" id="IPR006910">
    <property type="entry name" value="Rad21_Rec8_N"/>
</dbReference>
<evidence type="ECO:0000256" key="2">
    <source>
        <dbReference type="ARBA" id="ARBA00022829"/>
    </source>
</evidence>
<dbReference type="GO" id="GO:0005634">
    <property type="term" value="C:nucleus"/>
    <property type="evidence" value="ECO:0007669"/>
    <property type="project" value="UniProtKB-SubCell"/>
</dbReference>
<feature type="domain" description="Rad21/Rec8-like protein C-terminal eukaryotic" evidence="5">
    <location>
        <begin position="491"/>
        <end position="536"/>
    </location>
</feature>
<dbReference type="GO" id="GO:0051177">
    <property type="term" value="P:meiotic sister chromatid cohesion"/>
    <property type="evidence" value="ECO:0007669"/>
    <property type="project" value="TreeGrafter"/>
</dbReference>
<feature type="domain" description="Rad21/Rec8-like protein N-terminal" evidence="6">
    <location>
        <begin position="39"/>
        <end position="91"/>
    </location>
</feature>
<comment type="caution">
    <text evidence="7">The sequence shown here is derived from an EMBL/GenBank/DDBJ whole genome shotgun (WGS) entry which is preliminary data.</text>
</comment>
<gene>
    <name evidence="7" type="primary">rec8</name>
    <name evidence="7" type="ORF">G4P62_008118</name>
</gene>
<evidence type="ECO:0000313" key="8">
    <source>
        <dbReference type="Proteomes" id="UP000822369"/>
    </source>
</evidence>
<dbReference type="Pfam" id="PF04825">
    <property type="entry name" value="Rad21_Rec8_N"/>
    <property type="match status" value="1"/>
</dbReference>
<sequence>MFYYQTVLQHHTGCFSTICKEIQDFVTGQVPSLQPNQSKPRFSLYLSSQLQYGVVVVYHKQCGFLLEETQQIIDRLIRSKSHVQIDMPDADRMVMDLVDCLNGMEEAESAQDPFFGLMESHELPSPNKLHQVEVEMCDLQHSLVPGPHMTSSNQSLSSPAAAITLKEQEPFVINAAECFEGDDLPEVTARDIDLLMDQPDPFRREEDGEKADGTGEQGLVSSINPLKETMVGAEQDSERLQDEETGQPVELPLKAISVERTPPHVAMPSEIIEDEGGQSPCEGVGVPPVKKHRGRRRRQLVFVDLEVQMSDKEMQEQIVNQKTETNDLFEVLLNLSSLTHHVAPAQLFSAPCGPLLHPDLLLLWKQHASLAILPESEEVLGAGGESEQDMEVLRDERKRRHSRMKETSSESGLQPSEGPSEMDVVLDMSKNDRSGSDVITPASRWSPQVDANPSMEPIAEENIEMPEAETLASRNSLSWISSILQRLEVVTFDSVLPPEADRSAAAQMLYKLLEMLSAHQLTAHQTDPYSDIIIRLAAPRVVD</sequence>
<dbReference type="GeneID" id="107382706"/>
<dbReference type="GO" id="GO:0030893">
    <property type="term" value="C:meiotic cohesin complex"/>
    <property type="evidence" value="ECO:0007669"/>
    <property type="project" value="TreeGrafter"/>
</dbReference>
<keyword evidence="3" id="KW-0539">Nucleus</keyword>
<dbReference type="PANTHER" id="PTHR12585">
    <property type="entry name" value="SCC1 / RAD21 FAMILY MEMBER"/>
    <property type="match status" value="1"/>
</dbReference>
<feature type="region of interest" description="Disordered" evidence="4">
    <location>
        <begin position="199"/>
        <end position="220"/>
    </location>
</feature>
<dbReference type="InterPro" id="IPR039781">
    <property type="entry name" value="Rad21/Rec8-like"/>
</dbReference>
<evidence type="ECO:0000259" key="5">
    <source>
        <dbReference type="Pfam" id="PF04824"/>
    </source>
</evidence>
<evidence type="ECO:0000313" key="7">
    <source>
        <dbReference type="EMBL" id="KAF7213686.1"/>
    </source>
</evidence>
<dbReference type="GO" id="GO:0006302">
    <property type="term" value="P:double-strand break repair"/>
    <property type="evidence" value="ECO:0007669"/>
    <property type="project" value="TreeGrafter"/>
</dbReference>
<feature type="region of interest" description="Disordered" evidence="4">
    <location>
        <begin position="381"/>
        <end position="451"/>
    </location>
</feature>
<proteinExistence type="predicted"/>
<evidence type="ECO:0000259" key="6">
    <source>
        <dbReference type="Pfam" id="PF04825"/>
    </source>
</evidence>
<reference evidence="7" key="1">
    <citation type="submission" date="2020-03" db="EMBL/GenBank/DDBJ databases">
        <title>Intra-Species Differences in Population Size shape Life History and Genome Evolution.</title>
        <authorList>
            <person name="Willemsen D."/>
            <person name="Cui R."/>
            <person name="Valenzano D.R."/>
        </authorList>
    </citation>
    <scope>NUCLEOTIDE SEQUENCE</scope>
    <source>
        <strain evidence="7">GRZ</strain>
        <tissue evidence="7">Whole</tissue>
    </source>
</reference>
<evidence type="ECO:0000256" key="1">
    <source>
        <dbReference type="ARBA" id="ARBA00004123"/>
    </source>
</evidence>
<protein>
    <submittedName>
        <fullName evidence="7">Transcript variant X2</fullName>
    </submittedName>
</protein>
<dbReference type="OrthoDB" id="10071381at2759"/>
<keyword evidence="2" id="KW-0159">Chromosome partition</keyword>
<evidence type="ECO:0000256" key="3">
    <source>
        <dbReference type="ARBA" id="ARBA00023242"/>
    </source>
</evidence>
<comment type="subcellular location">
    <subcellularLocation>
        <location evidence="1">Nucleus</location>
    </subcellularLocation>
</comment>
<evidence type="ECO:0000256" key="4">
    <source>
        <dbReference type="SAM" id="MobiDB-lite"/>
    </source>
</evidence>
<accession>A0A9D3BM79</accession>
<feature type="compositionally biased region" description="Basic and acidic residues" evidence="4">
    <location>
        <begin position="200"/>
        <end position="213"/>
    </location>
</feature>
<organism evidence="7 8">
    <name type="scientific">Nothobranchius furzeri</name>
    <name type="common">Turquoise killifish</name>
    <dbReference type="NCBI Taxonomy" id="105023"/>
    <lineage>
        <taxon>Eukaryota</taxon>
        <taxon>Metazoa</taxon>
        <taxon>Chordata</taxon>
        <taxon>Craniata</taxon>
        <taxon>Vertebrata</taxon>
        <taxon>Euteleostomi</taxon>
        <taxon>Actinopterygii</taxon>
        <taxon>Neopterygii</taxon>
        <taxon>Teleostei</taxon>
        <taxon>Neoteleostei</taxon>
        <taxon>Acanthomorphata</taxon>
        <taxon>Ovalentaria</taxon>
        <taxon>Atherinomorphae</taxon>
        <taxon>Cyprinodontiformes</taxon>
        <taxon>Nothobranchiidae</taxon>
        <taxon>Nothobranchius</taxon>
    </lineage>
</organism>
<name>A0A9D3BM79_NOTFU</name>
<dbReference type="AlphaFoldDB" id="A0A9D3BM79"/>
<dbReference type="GO" id="GO:0007059">
    <property type="term" value="P:chromosome segregation"/>
    <property type="evidence" value="ECO:0007669"/>
    <property type="project" value="UniProtKB-KW"/>
</dbReference>
<dbReference type="EMBL" id="JAAVVJ010000010">
    <property type="protein sequence ID" value="KAF7213686.1"/>
    <property type="molecule type" value="Genomic_DNA"/>
</dbReference>
<dbReference type="PANTHER" id="PTHR12585:SF27">
    <property type="entry name" value="MEIOTIC RECOMBINATION PROTEIN REC8 HOMOLOG"/>
    <property type="match status" value="1"/>
</dbReference>
<dbReference type="Proteomes" id="UP000822369">
    <property type="component" value="Chromosome 10"/>
</dbReference>